<proteinExistence type="predicted"/>
<organism evidence="2 3">
    <name type="scientific">Rattus norvegicus</name>
    <name type="common">Rat</name>
    <dbReference type="NCBI Taxonomy" id="10116"/>
    <lineage>
        <taxon>Eukaryota</taxon>
        <taxon>Metazoa</taxon>
        <taxon>Chordata</taxon>
        <taxon>Craniata</taxon>
        <taxon>Vertebrata</taxon>
        <taxon>Euteleostomi</taxon>
        <taxon>Mammalia</taxon>
        <taxon>Eutheria</taxon>
        <taxon>Euarchontoglires</taxon>
        <taxon>Glires</taxon>
        <taxon>Rodentia</taxon>
        <taxon>Myomorpha</taxon>
        <taxon>Muroidea</taxon>
        <taxon>Muridae</taxon>
        <taxon>Murinae</taxon>
        <taxon>Rattus</taxon>
    </lineage>
</organism>
<feature type="compositionally biased region" description="Basic and acidic residues" evidence="1">
    <location>
        <begin position="13"/>
        <end position="35"/>
    </location>
</feature>
<evidence type="ECO:0000313" key="2">
    <source>
        <dbReference type="EMBL" id="EDM07107.1"/>
    </source>
</evidence>
<reference evidence="2 3" key="1">
    <citation type="submission" date="2005-09" db="EMBL/GenBank/DDBJ databases">
        <authorList>
            <person name="Mural R.J."/>
            <person name="Li P.W."/>
            <person name="Adams M.D."/>
            <person name="Amanatides P.G."/>
            <person name="Baden-Tillson H."/>
            <person name="Barnstead M."/>
            <person name="Chin S.H."/>
            <person name="Dew I."/>
            <person name="Evans C.A."/>
            <person name="Ferriera S."/>
            <person name="Flanigan M."/>
            <person name="Fosler C."/>
            <person name="Glodek A."/>
            <person name="Gu Z."/>
            <person name="Holt R.A."/>
            <person name="Jennings D."/>
            <person name="Kraft C.L."/>
            <person name="Lu F."/>
            <person name="Nguyen T."/>
            <person name="Nusskern D.R."/>
            <person name="Pfannkoch C.M."/>
            <person name="Sitter C."/>
            <person name="Sutton G.G."/>
            <person name="Venter J.C."/>
            <person name="Wang Z."/>
            <person name="Woodage T."/>
            <person name="Zheng X.H."/>
            <person name="Zhong F."/>
        </authorList>
    </citation>
    <scope>NUCLEOTIDE SEQUENCE [LARGE SCALE GENOMIC DNA]</scope>
    <source>
        <strain>BN</strain>
        <strain evidence="3">Sprague-Dawley</strain>
    </source>
</reference>
<gene>
    <name evidence="2" type="ORF">rCG_38010</name>
</gene>
<evidence type="ECO:0000313" key="3">
    <source>
        <dbReference type="Proteomes" id="UP000234681"/>
    </source>
</evidence>
<dbReference type="EMBL" id="CH473969">
    <property type="protein sequence ID" value="EDM07107.1"/>
    <property type="molecule type" value="Genomic_DNA"/>
</dbReference>
<protein>
    <submittedName>
        <fullName evidence="2">RCG38010</fullName>
    </submittedName>
</protein>
<accession>A6IV73</accession>
<evidence type="ECO:0000256" key="1">
    <source>
        <dbReference type="SAM" id="MobiDB-lite"/>
    </source>
</evidence>
<name>A6IV73_RAT</name>
<feature type="region of interest" description="Disordered" evidence="1">
    <location>
        <begin position="1"/>
        <end position="35"/>
    </location>
</feature>
<dbReference type="Proteomes" id="UP000234681">
    <property type="component" value="Chromosome X"/>
</dbReference>
<dbReference type="AlphaFoldDB" id="A6IV73"/>
<sequence length="281" mass="31210">MKNQTTGRRGKKAVAEEGQKIKNGRDKSEEHRRAQVPEYYQNDMEDSPSSNGLFHPCLYCSKLLKDNVSVNKQLASEKKHTQNQNLTHAGDFKNVLQCHLLKKHIPVDHIPASGSEVSHSYLDQYGGGSSFYIFPPNRNKHQGTSAANILPSEQEQLHYHIGCMSNSRPRVLYGTGKGDVVVKQRRVLTHYKSNVFVNPLAPKAPPLPSDWLIHLISSKKPSASGVISSRGTSSFFVLGKTKTLPSACLKSNPNIDLTVPPEVEVTATSESLERYELKPEL</sequence>